<protein>
    <submittedName>
        <fullName evidence="1">Uncharacterized protein</fullName>
    </submittedName>
</protein>
<dbReference type="Proteomes" id="UP000445582">
    <property type="component" value="Unassembled WGS sequence"/>
</dbReference>
<evidence type="ECO:0000313" key="2">
    <source>
        <dbReference type="Proteomes" id="UP000445582"/>
    </source>
</evidence>
<sequence length="83" mass="9378">MILIATGQPTAKADEAGETITLRIPSGDRECVKVDLTLNQCFMLEQRLRRAAIKMLEASREATEWRANNVLAFPFDRTRRAEA</sequence>
<dbReference type="AlphaFoldDB" id="A0A844YEA2"/>
<reference evidence="1 2" key="1">
    <citation type="submission" date="2019-12" db="EMBL/GenBank/DDBJ databases">
        <title>Genomic-based taxomic classification of the family Erythrobacteraceae.</title>
        <authorList>
            <person name="Xu L."/>
        </authorList>
    </citation>
    <scope>NUCLEOTIDE SEQUENCE [LARGE SCALE GENOMIC DNA]</scope>
    <source>
        <strain evidence="1 2">MCCC 1A09965</strain>
    </source>
</reference>
<name>A0A844YEA2_9SPHN</name>
<organism evidence="1 2">
    <name type="scientific">Qipengyuania oceanensis</name>
    <dbReference type="NCBI Taxonomy" id="1463597"/>
    <lineage>
        <taxon>Bacteria</taxon>
        <taxon>Pseudomonadati</taxon>
        <taxon>Pseudomonadota</taxon>
        <taxon>Alphaproteobacteria</taxon>
        <taxon>Sphingomonadales</taxon>
        <taxon>Erythrobacteraceae</taxon>
        <taxon>Qipengyuania</taxon>
    </lineage>
</organism>
<dbReference type="EMBL" id="WTYN01000001">
    <property type="protein sequence ID" value="MXO63426.1"/>
    <property type="molecule type" value="Genomic_DNA"/>
</dbReference>
<comment type="caution">
    <text evidence="1">The sequence shown here is derived from an EMBL/GenBank/DDBJ whole genome shotgun (WGS) entry which is preliminary data.</text>
</comment>
<accession>A0A844YEA2</accession>
<proteinExistence type="predicted"/>
<gene>
    <name evidence="1" type="ORF">GRI48_10425</name>
</gene>
<dbReference type="RefSeq" id="WP_160675065.1">
    <property type="nucleotide sequence ID" value="NZ_WTYN01000001.1"/>
</dbReference>
<keyword evidence="2" id="KW-1185">Reference proteome</keyword>
<evidence type="ECO:0000313" key="1">
    <source>
        <dbReference type="EMBL" id="MXO63426.1"/>
    </source>
</evidence>